<dbReference type="Proteomes" id="UP000663829">
    <property type="component" value="Unassembled WGS sequence"/>
</dbReference>
<protein>
    <submittedName>
        <fullName evidence="2">Uncharacterized protein</fullName>
    </submittedName>
</protein>
<proteinExistence type="predicted"/>
<gene>
    <name evidence="2" type="ORF">GPM918_LOCUS27518</name>
    <name evidence="3" type="ORF">SRO942_LOCUS27853</name>
</gene>
<dbReference type="Proteomes" id="UP000681722">
    <property type="component" value="Unassembled WGS sequence"/>
</dbReference>
<reference evidence="2" key="1">
    <citation type="submission" date="2021-02" db="EMBL/GenBank/DDBJ databases">
        <authorList>
            <person name="Nowell W R."/>
        </authorList>
    </citation>
    <scope>NUCLEOTIDE SEQUENCE</scope>
</reference>
<comment type="caution">
    <text evidence="2">The sequence shown here is derived from an EMBL/GenBank/DDBJ whole genome shotgun (WGS) entry which is preliminary data.</text>
</comment>
<dbReference type="OrthoDB" id="10069266at2759"/>
<name>A0A815CA74_9BILA</name>
<accession>A0A815CA74</accession>
<evidence type="ECO:0000313" key="3">
    <source>
        <dbReference type="EMBL" id="CAF4074922.1"/>
    </source>
</evidence>
<feature type="compositionally biased region" description="Low complexity" evidence="1">
    <location>
        <begin position="156"/>
        <end position="175"/>
    </location>
</feature>
<keyword evidence="4" id="KW-1185">Reference proteome</keyword>
<evidence type="ECO:0000313" key="2">
    <source>
        <dbReference type="EMBL" id="CAF1280157.1"/>
    </source>
</evidence>
<dbReference type="EMBL" id="CAJNOQ010011579">
    <property type="protein sequence ID" value="CAF1280157.1"/>
    <property type="molecule type" value="Genomic_DNA"/>
</dbReference>
<sequence>APVSTLSPRTRKAATTSAVARTTAALVATSSGIGKKQTGTRAGDTTTQRMVLAEVRGNGANGVLSGSKAVSSTVVQAKGGVDAKSGTISTKAPTTAVTGTIKSLHLFTTTRSDKTVSGGKQSRNHLKTTTSSQSEKPLAQEQVLSSSIKANKQKTSRASQKGISSSSSKGSQKAAPLSDVTHKTESVTKLQSVLPDSFHGKATISDINEMDETFVGSSSECDDEQAEEEIDIESVSAVLEFLHSLDDVSKSSSQTDNSDDCQTIDVSVKYVYQYDIQNQMMNSSMKDSQSDVIQNIQRFIVQEFAEECYRRNIVQYLLDDVRLLGLQDASKFYQHRATVRIYVSINCPKRLIPLIQRIFEAVLQKLEQRYFSSKSNNIKDDRSDVTLIAIQ</sequence>
<dbReference type="AlphaFoldDB" id="A0A815CA74"/>
<organism evidence="2 4">
    <name type="scientific">Didymodactylos carnosus</name>
    <dbReference type="NCBI Taxonomy" id="1234261"/>
    <lineage>
        <taxon>Eukaryota</taxon>
        <taxon>Metazoa</taxon>
        <taxon>Spiralia</taxon>
        <taxon>Gnathifera</taxon>
        <taxon>Rotifera</taxon>
        <taxon>Eurotatoria</taxon>
        <taxon>Bdelloidea</taxon>
        <taxon>Philodinida</taxon>
        <taxon>Philodinidae</taxon>
        <taxon>Didymodactylos</taxon>
    </lineage>
</organism>
<dbReference type="EMBL" id="CAJOBC010027490">
    <property type="protein sequence ID" value="CAF4074922.1"/>
    <property type="molecule type" value="Genomic_DNA"/>
</dbReference>
<feature type="non-terminal residue" evidence="2">
    <location>
        <position position="391"/>
    </location>
</feature>
<evidence type="ECO:0000256" key="1">
    <source>
        <dbReference type="SAM" id="MobiDB-lite"/>
    </source>
</evidence>
<evidence type="ECO:0000313" key="4">
    <source>
        <dbReference type="Proteomes" id="UP000663829"/>
    </source>
</evidence>
<feature type="region of interest" description="Disordered" evidence="1">
    <location>
        <begin position="111"/>
        <end position="188"/>
    </location>
</feature>